<reference evidence="2 3" key="1">
    <citation type="journal article" date="2019" name="Gut">
        <title>Antibiotics-induced monodominance of a novel gut bacterial order.</title>
        <authorList>
            <person name="Hildebrand F."/>
            <person name="Moitinho-Silva L."/>
            <person name="Blasche S."/>
            <person name="Jahn M.T."/>
            <person name="Gossmann T.I."/>
            <person name="Heuerta-Cepas J."/>
            <person name="Hercog R."/>
            <person name="Luetge M."/>
            <person name="Bahram M."/>
            <person name="Pryszlak A."/>
            <person name="Alves R.J."/>
            <person name="Waszak S.M."/>
            <person name="Zhu A."/>
            <person name="Ye L."/>
            <person name="Costea P.I."/>
            <person name="Aalvink S."/>
            <person name="Belzer C."/>
            <person name="Forslund S.K."/>
            <person name="Sunagawa S."/>
            <person name="Hentschel U."/>
            <person name="Merten C."/>
            <person name="Patil K.R."/>
            <person name="Benes V."/>
            <person name="Bork P."/>
        </authorList>
    </citation>
    <scope>NUCLEOTIDE SEQUENCE [LARGE SCALE GENOMIC DNA]</scope>
    <source>
        <strain evidence="2 3">HDS1380</strain>
    </source>
</reference>
<evidence type="ECO:0000313" key="3">
    <source>
        <dbReference type="Proteomes" id="UP000291269"/>
    </source>
</evidence>
<dbReference type="Pfam" id="PF14903">
    <property type="entry name" value="WG_beta_rep"/>
    <property type="match status" value="3"/>
</dbReference>
<protein>
    <submittedName>
        <fullName evidence="2">WG repeat-containing protein</fullName>
    </submittedName>
</protein>
<accession>A0A4Q2KBV9</accession>
<dbReference type="EMBL" id="SDOZ01000002">
    <property type="protein sequence ID" value="RXZ62055.1"/>
    <property type="molecule type" value="Genomic_DNA"/>
</dbReference>
<dbReference type="PANTHER" id="PTHR37841:SF1">
    <property type="entry name" value="DUF3298 DOMAIN-CONTAINING PROTEIN"/>
    <property type="match status" value="1"/>
</dbReference>
<feature type="signal peptide" evidence="1">
    <location>
        <begin position="1"/>
        <end position="20"/>
    </location>
</feature>
<dbReference type="RefSeq" id="WP_129225368.1">
    <property type="nucleotide sequence ID" value="NZ_SDOZ01000002.1"/>
</dbReference>
<dbReference type="PROSITE" id="PS51257">
    <property type="entry name" value="PROKAR_LIPOPROTEIN"/>
    <property type="match status" value="1"/>
</dbReference>
<evidence type="ECO:0000313" key="2">
    <source>
        <dbReference type="EMBL" id="RXZ62055.1"/>
    </source>
</evidence>
<dbReference type="PANTHER" id="PTHR37841">
    <property type="entry name" value="GLR2918 PROTEIN"/>
    <property type="match status" value="1"/>
</dbReference>
<proteinExistence type="predicted"/>
<dbReference type="AlphaFoldDB" id="A0A4Q2KBV9"/>
<comment type="caution">
    <text evidence="2">The sequence shown here is derived from an EMBL/GenBank/DDBJ whole genome shotgun (WGS) entry which is preliminary data.</text>
</comment>
<gene>
    <name evidence="2" type="ORF">ESZ91_06595</name>
</gene>
<evidence type="ECO:0000256" key="1">
    <source>
        <dbReference type="SAM" id="SignalP"/>
    </source>
</evidence>
<sequence length="369" mass="40650">MKKFLRTAVCCLAAILLCNGIIIGCSEYKKSDFAFGKHFKSGTPYTNGYAVVSEDDGEKVIDTDGKVIFSGNYDSIFIASPHLIGVEKAGKFGFMNLDGTTAIELQFYSAAPFSDGFARVTLRHGFGMQFNYTDEQGNLLLDFAVGSNMCTLKNMFGETIEKEISNTTNFQNGAAAVCDAEQNWALIDKNGQLLTDFMYKEMHEFSNMIGKCKDESGAIVFIDTAGKVLFRTDAADCYECISDRIRFRKNGLFGYLDRNGKVCIEAQFSSATDFGNDTPLAVVKDENGQAFVLGKDDKKIEIQQSIENIAPYADGLAVVKLTDGQYAYADTDGKICEQRFDFADICADGLCPVKIDGKFGYIEKVNLKF</sequence>
<name>A0A4Q2KBV9_9FIRM</name>
<keyword evidence="3" id="KW-1185">Reference proteome</keyword>
<dbReference type="Proteomes" id="UP000291269">
    <property type="component" value="Unassembled WGS sequence"/>
</dbReference>
<dbReference type="InterPro" id="IPR032774">
    <property type="entry name" value="WG_beta_rep"/>
</dbReference>
<organism evidence="2 3">
    <name type="scientific">Candidatus Borkfalkia ceftriaxoniphila</name>
    <dbReference type="NCBI Taxonomy" id="2508949"/>
    <lineage>
        <taxon>Bacteria</taxon>
        <taxon>Bacillati</taxon>
        <taxon>Bacillota</taxon>
        <taxon>Clostridia</taxon>
        <taxon>Christensenellales</taxon>
        <taxon>Christensenellaceae</taxon>
        <taxon>Candidatus Borkfalkia</taxon>
    </lineage>
</organism>
<dbReference type="OrthoDB" id="210273at2"/>
<keyword evidence="1" id="KW-0732">Signal</keyword>
<feature type="chain" id="PRO_5038904014" evidence="1">
    <location>
        <begin position="21"/>
        <end position="369"/>
    </location>
</feature>